<gene>
    <name evidence="2" type="ORF">BL253_35200</name>
</gene>
<accession>A0A1V2I288</accession>
<evidence type="ECO:0000313" key="3">
    <source>
        <dbReference type="Proteomes" id="UP000188929"/>
    </source>
</evidence>
<dbReference type="EMBL" id="MOMC01000103">
    <property type="protein sequence ID" value="ONH22604.1"/>
    <property type="molecule type" value="Genomic_DNA"/>
</dbReference>
<dbReference type="AlphaFoldDB" id="A0A1V2I288"/>
<sequence length="349" mass="37632">MVLGVDSSKLPPVALASGESSPHAVLERVVELGFGGVLFRSILDLDPSLDPAVLADVRAHADELGLRLEAGIAKVNPYMTAELPEIRELGGGDYVRGLQLMIKAASAIGITELWTATAGWKRQYPGRFQYDRFRTDAPWGDQLRAIEGLLLLLRPALLDAGCHLNVETHEEITSVEVVRLVEAVGPDAIGITFDVANVAVRGELPSAAARRCAPYTRMSHLRDIALWPTPTGYLRFVVPFGEGVIDWPSVWTPLADAPLSMVTIEGLEAGGLRSKKPVDVADPAWIEGHPDLDAGEVAALTALAESYRERAESGERPDLAELDGAGDQTDFLTAGRHFLARSLRQEHAA</sequence>
<comment type="caution">
    <text evidence="2">The sequence shown here is derived from an EMBL/GenBank/DDBJ whole genome shotgun (WGS) entry which is preliminary data.</text>
</comment>
<feature type="domain" description="Xylose isomerase-like TIM barrel" evidence="1">
    <location>
        <begin position="27"/>
        <end position="258"/>
    </location>
</feature>
<dbReference type="PANTHER" id="PTHR12110">
    <property type="entry name" value="HYDROXYPYRUVATE ISOMERASE"/>
    <property type="match status" value="1"/>
</dbReference>
<dbReference type="InterPro" id="IPR013022">
    <property type="entry name" value="Xyl_isomerase-like_TIM-brl"/>
</dbReference>
<dbReference type="STRING" id="1834516.BL253_35200"/>
<organism evidence="2 3">
    <name type="scientific">Pseudofrankia asymbiotica</name>
    <dbReference type="NCBI Taxonomy" id="1834516"/>
    <lineage>
        <taxon>Bacteria</taxon>
        <taxon>Bacillati</taxon>
        <taxon>Actinomycetota</taxon>
        <taxon>Actinomycetes</taxon>
        <taxon>Frankiales</taxon>
        <taxon>Frankiaceae</taxon>
        <taxon>Pseudofrankia</taxon>
    </lineage>
</organism>
<keyword evidence="3" id="KW-1185">Reference proteome</keyword>
<protein>
    <recommendedName>
        <fullName evidence="1">Xylose isomerase-like TIM barrel domain-containing protein</fullName>
    </recommendedName>
</protein>
<proteinExistence type="predicted"/>
<dbReference type="InterPro" id="IPR050312">
    <property type="entry name" value="IolE/XylAMocC-like"/>
</dbReference>
<dbReference type="SUPFAM" id="SSF51658">
    <property type="entry name" value="Xylose isomerase-like"/>
    <property type="match status" value="1"/>
</dbReference>
<dbReference type="InterPro" id="IPR036237">
    <property type="entry name" value="Xyl_isomerase-like_sf"/>
</dbReference>
<evidence type="ECO:0000259" key="1">
    <source>
        <dbReference type="Pfam" id="PF01261"/>
    </source>
</evidence>
<dbReference type="Gene3D" id="3.20.20.150">
    <property type="entry name" value="Divalent-metal-dependent TIM barrel enzymes"/>
    <property type="match status" value="1"/>
</dbReference>
<reference evidence="3" key="1">
    <citation type="submission" date="2016-10" db="EMBL/GenBank/DDBJ databases">
        <title>Frankia sp. NRRL B-16386 Genome sequencing.</title>
        <authorList>
            <person name="Ghodhbane-Gtari F."/>
            <person name="Swanson E."/>
            <person name="Gueddou A."/>
            <person name="Hezbri K."/>
            <person name="Ktari K."/>
            <person name="Nouioui I."/>
            <person name="Morris K."/>
            <person name="Simpson S."/>
            <person name="Abebe-Akele F."/>
            <person name="Thomas K."/>
            <person name="Gtari M."/>
            <person name="Tisa L.S."/>
        </authorList>
    </citation>
    <scope>NUCLEOTIDE SEQUENCE [LARGE SCALE GENOMIC DNA]</scope>
    <source>
        <strain evidence="3">NRRL B-16386</strain>
    </source>
</reference>
<dbReference type="PANTHER" id="PTHR12110:SF53">
    <property type="entry name" value="BLR5974 PROTEIN"/>
    <property type="match status" value="1"/>
</dbReference>
<dbReference type="Proteomes" id="UP000188929">
    <property type="component" value="Unassembled WGS sequence"/>
</dbReference>
<dbReference type="Pfam" id="PF01261">
    <property type="entry name" value="AP_endonuc_2"/>
    <property type="match status" value="1"/>
</dbReference>
<name>A0A1V2I288_9ACTN</name>
<evidence type="ECO:0000313" key="2">
    <source>
        <dbReference type="EMBL" id="ONH22604.1"/>
    </source>
</evidence>